<keyword evidence="11" id="KW-1185">Reference proteome</keyword>
<name>S9UKF8_9TRYP</name>
<dbReference type="PROSITE" id="PS51562">
    <property type="entry name" value="RNA_CAP0_MT"/>
    <property type="match status" value="1"/>
</dbReference>
<dbReference type="AlphaFoldDB" id="S9UKF8"/>
<keyword evidence="3" id="KW-0808">Transferase</keyword>
<evidence type="ECO:0000256" key="4">
    <source>
        <dbReference type="ARBA" id="ARBA00022691"/>
    </source>
</evidence>
<evidence type="ECO:0000256" key="7">
    <source>
        <dbReference type="ARBA" id="ARBA00044712"/>
    </source>
</evidence>
<keyword evidence="5" id="KW-0694">RNA-binding</keyword>
<proteinExistence type="predicted"/>
<dbReference type="PANTHER" id="PTHR12189:SF4">
    <property type="entry name" value="MRNA (GUANINE-N(7))-METHYLTRANSFERASE"/>
    <property type="match status" value="1"/>
</dbReference>
<protein>
    <recommendedName>
        <fullName evidence="1">mRNA (guanine-N(7))-methyltransferase</fullName>
        <ecNumber evidence="1">2.1.1.56</ecNumber>
    </recommendedName>
</protein>
<dbReference type="GO" id="GO:0005634">
    <property type="term" value="C:nucleus"/>
    <property type="evidence" value="ECO:0007669"/>
    <property type="project" value="TreeGrafter"/>
</dbReference>
<evidence type="ECO:0000256" key="6">
    <source>
        <dbReference type="ARBA" id="ARBA00023042"/>
    </source>
</evidence>
<accession>S9UKF8</accession>
<gene>
    <name evidence="10" type="ORF">STCU_04645</name>
</gene>
<dbReference type="Proteomes" id="UP000015354">
    <property type="component" value="Unassembled WGS sequence"/>
</dbReference>
<comment type="catalytic activity">
    <reaction evidence="7">
        <text>a 5'-end (5'-triphosphoguanosine)-ribonucleoside in mRNA + S-adenosyl-L-methionine = a 5'-end (N(7)-methyl 5'-triphosphoguanosine)-ribonucleoside in mRNA + S-adenosyl-L-homocysteine</text>
        <dbReference type="Rhea" id="RHEA:67008"/>
        <dbReference type="Rhea" id="RHEA-COMP:17166"/>
        <dbReference type="Rhea" id="RHEA-COMP:17167"/>
        <dbReference type="ChEBI" id="CHEBI:57856"/>
        <dbReference type="ChEBI" id="CHEBI:59789"/>
        <dbReference type="ChEBI" id="CHEBI:156461"/>
        <dbReference type="ChEBI" id="CHEBI:167617"/>
        <dbReference type="EC" id="2.1.1.56"/>
    </reaction>
</comment>
<dbReference type="SUPFAM" id="SSF53335">
    <property type="entry name" value="S-adenosyl-L-methionine-dependent methyltransferases"/>
    <property type="match status" value="1"/>
</dbReference>
<dbReference type="GO" id="GO:0003723">
    <property type="term" value="F:RNA binding"/>
    <property type="evidence" value="ECO:0007669"/>
    <property type="project" value="UniProtKB-KW"/>
</dbReference>
<evidence type="ECO:0000313" key="11">
    <source>
        <dbReference type="Proteomes" id="UP000015354"/>
    </source>
</evidence>
<dbReference type="OrthoDB" id="10248867at2759"/>
<evidence type="ECO:0000256" key="5">
    <source>
        <dbReference type="ARBA" id="ARBA00022884"/>
    </source>
</evidence>
<feature type="region of interest" description="Disordered" evidence="8">
    <location>
        <begin position="1045"/>
        <end position="1064"/>
    </location>
</feature>
<reference evidence="10 11" key="1">
    <citation type="journal article" date="2013" name="PLoS ONE">
        <title>Predicting the Proteins of Angomonas deanei, Strigomonas culicis and Their Respective Endosymbionts Reveals New Aspects of the Trypanosomatidae Family.</title>
        <authorList>
            <person name="Motta M.C."/>
            <person name="Martins A.C."/>
            <person name="de Souza S.S."/>
            <person name="Catta-Preta C.M."/>
            <person name="Silva R."/>
            <person name="Klein C.C."/>
            <person name="de Almeida L.G."/>
            <person name="de Lima Cunha O."/>
            <person name="Ciapina L.P."/>
            <person name="Brocchi M."/>
            <person name="Colabardini A.C."/>
            <person name="de Araujo Lima B."/>
            <person name="Machado C.R."/>
            <person name="de Almeida Soares C.M."/>
            <person name="Probst C.M."/>
            <person name="de Menezes C.B."/>
            <person name="Thompson C.E."/>
            <person name="Bartholomeu D.C."/>
            <person name="Gradia D.F."/>
            <person name="Pavoni D.P."/>
            <person name="Grisard E.C."/>
            <person name="Fantinatti-Garboggini F."/>
            <person name="Marchini F.K."/>
            <person name="Rodrigues-Luiz G.F."/>
            <person name="Wagner G."/>
            <person name="Goldman G.H."/>
            <person name="Fietto J.L."/>
            <person name="Elias M.C."/>
            <person name="Goldman M.H."/>
            <person name="Sagot M.F."/>
            <person name="Pereira M."/>
            <person name="Stoco P.H."/>
            <person name="de Mendonca-Neto R.P."/>
            <person name="Teixeira S.M."/>
            <person name="Maciel T.E."/>
            <person name="de Oliveira Mendes T.A."/>
            <person name="Urmenyi T.P."/>
            <person name="de Souza W."/>
            <person name="Schenkman S."/>
            <person name="de Vasconcelos A.T."/>
        </authorList>
    </citation>
    <scope>NUCLEOTIDE SEQUENCE [LARGE SCALE GENOMIC DNA]</scope>
</reference>
<evidence type="ECO:0000256" key="8">
    <source>
        <dbReference type="SAM" id="MobiDB-lite"/>
    </source>
</evidence>
<dbReference type="EMBL" id="ATMH01004645">
    <property type="protein sequence ID" value="EPY29259.1"/>
    <property type="molecule type" value="Genomic_DNA"/>
</dbReference>
<keyword evidence="2" id="KW-0489">Methyltransferase</keyword>
<keyword evidence="6" id="KW-0507">mRNA processing</keyword>
<organism evidence="10 11">
    <name type="scientific">Strigomonas culicis</name>
    <dbReference type="NCBI Taxonomy" id="28005"/>
    <lineage>
        <taxon>Eukaryota</taxon>
        <taxon>Discoba</taxon>
        <taxon>Euglenozoa</taxon>
        <taxon>Kinetoplastea</taxon>
        <taxon>Metakinetoplastina</taxon>
        <taxon>Trypanosomatida</taxon>
        <taxon>Trypanosomatidae</taxon>
        <taxon>Strigomonadinae</taxon>
        <taxon>Strigomonas</taxon>
    </lineage>
</organism>
<dbReference type="Pfam" id="PF03291">
    <property type="entry name" value="mRNA_G-N7_MeTrfase"/>
    <property type="match status" value="1"/>
</dbReference>
<dbReference type="PANTHER" id="PTHR12189">
    <property type="entry name" value="MRNA GUANINE-7- METHYLTRANSFERASE"/>
    <property type="match status" value="1"/>
</dbReference>
<dbReference type="InterPro" id="IPR029063">
    <property type="entry name" value="SAM-dependent_MTases_sf"/>
</dbReference>
<keyword evidence="4" id="KW-0949">S-adenosyl-L-methionine</keyword>
<dbReference type="CDD" id="cd02440">
    <property type="entry name" value="AdoMet_MTases"/>
    <property type="match status" value="1"/>
</dbReference>
<feature type="domain" description="MRNA cap 0 methyltransferase" evidence="9">
    <location>
        <begin position="795"/>
        <end position="1045"/>
    </location>
</feature>
<dbReference type="Gene3D" id="3.40.50.150">
    <property type="entry name" value="Vaccinia Virus protein VP39"/>
    <property type="match status" value="1"/>
</dbReference>
<evidence type="ECO:0000313" key="10">
    <source>
        <dbReference type="EMBL" id="EPY29259.1"/>
    </source>
</evidence>
<feature type="compositionally biased region" description="Polar residues" evidence="8">
    <location>
        <begin position="1048"/>
        <end position="1064"/>
    </location>
</feature>
<comment type="caution">
    <text evidence="10">The sequence shown here is derived from an EMBL/GenBank/DDBJ whole genome shotgun (WGS) entry which is preliminary data.</text>
</comment>
<evidence type="ECO:0000256" key="1">
    <source>
        <dbReference type="ARBA" id="ARBA00011926"/>
    </source>
</evidence>
<dbReference type="InterPro" id="IPR004971">
    <property type="entry name" value="mRNA_G-N7_MeTrfase_dom"/>
</dbReference>
<evidence type="ECO:0000256" key="2">
    <source>
        <dbReference type="ARBA" id="ARBA00022603"/>
    </source>
</evidence>
<sequence length="1064" mass="120154">MLNVNAKAFVPPTEVAPPPFQENIIYRYRIDTSINKYPDVVKDVQRLNNIPSLLTTRRLFAVKGDLDEESLRYFVEQNILPVANNPENENTSPSSGFLLSRTLLSLNVDMHSVFALNDAPGLLVRLDFPKEFGGEVNMPLNYAWDAFYSLVNRDHRVTAFGYSRSRIGVSSSKESGTYCHYFFVSCVDKKNDRALFSPAELSGLRAPVQRIVSVSSIVPFTCSYRTPVSVVITLGKKAKESLRSEMVADFSFNCACSFDNIEETYESLSLFEESFLDTLNNNCKWERTYIYHLSFDSDIPKEKSLVAVPIWDAIYFVGNICDDCACNIAGVSFSASESGVGVEQLLLRNKEAPFFVNATLSDIMEKKLSVDTTNTLFGGIPQHIRRPFSRPLHQLAIRAISAFITNKDFSFPKEKSITRKTFSDVANAFSKSTYVAKKKCIGTQVLIGTDSYGNLFGVEIDTLSTFALPDCFGGVASRIPECVFVAVLSPSYRNLMEYRIILQDVLVFQGSDVTDTPFSERWGYVESLYIDDEDSWRHASADHVVILRARHVPFDKIQDLLSPLPSDHCTRGLVFLCSTEEISDSHKAETKQTFLWTPPESISLFFRVSKTVEVADNDQVKKALLEVVDAETDKYAPYEDEYVEYYLSAFPDVKKGSIVECLLCRDENDAHWWDILQAFSPDAKKVSTYNEVDEFVHSPSVTQKEVLWLLNASSYVCERCGRVNDKGMRNERHNSYWCHFCWIETGHGDCVYCGRTFALGMLHEQSHLFYCENCWTCFSTWNTEAERGYHVPPPPNAKITQQVTTRCISLLIDMVNTKVPTNDVLDLCCGGSVVRKWMRNKTDRYLGIDNQSTIVDSMRESIHSSKELLPNARYNVICADVFSKDLWMETITKVHPRQFHTIACFSGLHHAFVNEEQARIFVGSVANALVPGGGFLGLFIDADILHARGKTFSNSIVQSKWEDSAVPRIGNHFTITVEGEEEREVNVVPMDFLIAVATEYGMTVMTEACQTLGDLVEKDPNWTKVPSAEEREYLGVLRSFAFKKDSTHQLPSTQPSKVQNDSRN</sequence>
<evidence type="ECO:0000256" key="3">
    <source>
        <dbReference type="ARBA" id="ARBA00022679"/>
    </source>
</evidence>
<dbReference type="InterPro" id="IPR039753">
    <property type="entry name" value="RG7MT1"/>
</dbReference>
<evidence type="ECO:0000259" key="9">
    <source>
        <dbReference type="PROSITE" id="PS51562"/>
    </source>
</evidence>
<dbReference type="EC" id="2.1.1.56" evidence="1"/>
<keyword evidence="6" id="KW-0506">mRNA capping</keyword>
<dbReference type="GO" id="GO:0004482">
    <property type="term" value="F:mRNA 5'-cap (guanine-N7-)-methyltransferase activity"/>
    <property type="evidence" value="ECO:0007669"/>
    <property type="project" value="UniProtKB-EC"/>
</dbReference>